<organism evidence="1">
    <name type="scientific">Arion vulgaris</name>
    <dbReference type="NCBI Taxonomy" id="1028688"/>
    <lineage>
        <taxon>Eukaryota</taxon>
        <taxon>Metazoa</taxon>
        <taxon>Spiralia</taxon>
        <taxon>Lophotrochozoa</taxon>
        <taxon>Mollusca</taxon>
        <taxon>Gastropoda</taxon>
        <taxon>Heterobranchia</taxon>
        <taxon>Euthyneura</taxon>
        <taxon>Panpulmonata</taxon>
        <taxon>Eupulmonata</taxon>
        <taxon>Stylommatophora</taxon>
        <taxon>Helicina</taxon>
        <taxon>Arionoidea</taxon>
        <taxon>Arionidae</taxon>
        <taxon>Arion</taxon>
    </lineage>
</organism>
<dbReference type="AlphaFoldDB" id="A0A0B6Z9E8"/>
<accession>A0A0B6Z9E8</accession>
<name>A0A0B6Z9E8_9EUPU</name>
<gene>
    <name evidence="1" type="primary">ORF51483</name>
</gene>
<protein>
    <submittedName>
        <fullName evidence="1">Uncharacterized protein</fullName>
    </submittedName>
</protein>
<feature type="non-terminal residue" evidence="1">
    <location>
        <position position="1"/>
    </location>
</feature>
<dbReference type="EMBL" id="HACG01017490">
    <property type="protein sequence ID" value="CEK64355.1"/>
    <property type="molecule type" value="Transcribed_RNA"/>
</dbReference>
<evidence type="ECO:0000313" key="1">
    <source>
        <dbReference type="EMBL" id="CEK64355.1"/>
    </source>
</evidence>
<feature type="non-terminal residue" evidence="1">
    <location>
        <position position="146"/>
    </location>
</feature>
<proteinExistence type="predicted"/>
<sequence>TVFLTQQGTQNLHHLSLGTMHIQLEPTSNIQIVMPGTTLPKSGQLVSRPINPVVPQQQILLQVQGSSDVPQVFTIPTGRLNTGQVFTSMLSHCMPAQNGQVNKQASSNADFKPASHMSTLMQSTNQIDQPIKHLGQTNNQLNQPTR</sequence>
<reference evidence="1" key="1">
    <citation type="submission" date="2014-12" db="EMBL/GenBank/DDBJ databases">
        <title>Insight into the proteome of Arion vulgaris.</title>
        <authorList>
            <person name="Aradska J."/>
            <person name="Bulat T."/>
            <person name="Smidak R."/>
            <person name="Sarate P."/>
            <person name="Gangsoo J."/>
            <person name="Sialana F."/>
            <person name="Bilban M."/>
            <person name="Lubec G."/>
        </authorList>
    </citation>
    <scope>NUCLEOTIDE SEQUENCE</scope>
    <source>
        <tissue evidence="1">Skin</tissue>
    </source>
</reference>